<keyword evidence="3" id="KW-0723">Serine/threonine-protein kinase</keyword>
<evidence type="ECO:0000256" key="2">
    <source>
        <dbReference type="ARBA" id="ARBA00022490"/>
    </source>
</evidence>
<gene>
    <name evidence="10" type="ORF">CBOVIS_LOCUS1981</name>
</gene>
<keyword evidence="8" id="KW-0812">Transmembrane</keyword>
<dbReference type="AlphaFoldDB" id="A0A8S1EGW0"/>
<protein>
    <recommendedName>
        <fullName evidence="9">Serine/threonine-protein kinase D1-3-like ubiquitin-like domain-containing protein</fullName>
    </recommendedName>
</protein>
<dbReference type="OrthoDB" id="74314at2759"/>
<dbReference type="InterPro" id="IPR057764">
    <property type="entry name" value="Ubiquitin_PRKD1-3_N"/>
</dbReference>
<dbReference type="PANTHER" id="PTHR22968:SF24">
    <property type="entry name" value="SERINE_THREONINE-PROTEIN KINASE"/>
    <property type="match status" value="1"/>
</dbReference>
<keyword evidence="11" id="KW-1185">Reference proteome</keyword>
<accession>A0A8S1EGW0</accession>
<reference evidence="10 11" key="1">
    <citation type="submission" date="2020-04" db="EMBL/GenBank/DDBJ databases">
        <authorList>
            <person name="Laetsch R D."/>
            <person name="Stevens L."/>
            <person name="Kumar S."/>
            <person name="Blaxter L. M."/>
        </authorList>
    </citation>
    <scope>NUCLEOTIDE SEQUENCE [LARGE SCALE GENOMIC DNA]</scope>
</reference>
<dbReference type="Proteomes" id="UP000494206">
    <property type="component" value="Unassembled WGS sequence"/>
</dbReference>
<dbReference type="GO" id="GO:0004674">
    <property type="term" value="F:protein serine/threonine kinase activity"/>
    <property type="evidence" value="ECO:0007669"/>
    <property type="project" value="UniProtKB-KW"/>
</dbReference>
<evidence type="ECO:0000256" key="3">
    <source>
        <dbReference type="ARBA" id="ARBA00022527"/>
    </source>
</evidence>
<dbReference type="Pfam" id="PF25525">
    <property type="entry name" value="Ubiquitin_PRKD1_N"/>
    <property type="match status" value="1"/>
</dbReference>
<keyword evidence="6" id="KW-0479">Metal-binding</keyword>
<keyword evidence="5" id="KW-0677">Repeat</keyword>
<dbReference type="GO" id="GO:0007200">
    <property type="term" value="P:phospholipase C-activating G protein-coupled receptor signaling pathway"/>
    <property type="evidence" value="ECO:0007669"/>
    <property type="project" value="TreeGrafter"/>
</dbReference>
<keyword evidence="2" id="KW-0963">Cytoplasm</keyword>
<name>A0A8S1EGW0_9PELO</name>
<feature type="domain" description="Serine/threonine-protein kinase D1-3-like ubiquitin-like" evidence="9">
    <location>
        <begin position="80"/>
        <end position="162"/>
    </location>
</feature>
<dbReference type="GO" id="GO:0005829">
    <property type="term" value="C:cytosol"/>
    <property type="evidence" value="ECO:0007669"/>
    <property type="project" value="TreeGrafter"/>
</dbReference>
<comment type="caution">
    <text evidence="10">The sequence shown here is derived from an EMBL/GenBank/DDBJ whole genome shotgun (WGS) entry which is preliminary data.</text>
</comment>
<evidence type="ECO:0000256" key="7">
    <source>
        <dbReference type="ARBA" id="ARBA00022777"/>
    </source>
</evidence>
<evidence type="ECO:0000313" key="10">
    <source>
        <dbReference type="EMBL" id="CAB3398740.1"/>
    </source>
</evidence>
<keyword evidence="7" id="KW-0418">Kinase</keyword>
<organism evidence="10 11">
    <name type="scientific">Caenorhabditis bovis</name>
    <dbReference type="NCBI Taxonomy" id="2654633"/>
    <lineage>
        <taxon>Eukaryota</taxon>
        <taxon>Metazoa</taxon>
        <taxon>Ecdysozoa</taxon>
        <taxon>Nematoda</taxon>
        <taxon>Chromadorea</taxon>
        <taxon>Rhabditida</taxon>
        <taxon>Rhabditina</taxon>
        <taxon>Rhabditomorpha</taxon>
        <taxon>Rhabditoidea</taxon>
        <taxon>Rhabditidae</taxon>
        <taxon>Peloderinae</taxon>
        <taxon>Caenorhabditis</taxon>
    </lineage>
</organism>
<feature type="transmembrane region" description="Helical" evidence="8">
    <location>
        <begin position="159"/>
        <end position="181"/>
    </location>
</feature>
<dbReference type="GO" id="GO:0035556">
    <property type="term" value="P:intracellular signal transduction"/>
    <property type="evidence" value="ECO:0007669"/>
    <property type="project" value="TreeGrafter"/>
</dbReference>
<keyword evidence="4" id="KW-0808">Transferase</keyword>
<keyword evidence="8" id="KW-1133">Transmembrane helix</keyword>
<evidence type="ECO:0000256" key="6">
    <source>
        <dbReference type="ARBA" id="ARBA00022771"/>
    </source>
</evidence>
<comment type="subcellular location">
    <subcellularLocation>
        <location evidence="1">Cytoplasm</location>
    </subcellularLocation>
</comment>
<dbReference type="GO" id="GO:0008270">
    <property type="term" value="F:zinc ion binding"/>
    <property type="evidence" value="ECO:0007669"/>
    <property type="project" value="UniProtKB-KW"/>
</dbReference>
<dbReference type="EMBL" id="CADEPM010000001">
    <property type="protein sequence ID" value="CAB3398740.1"/>
    <property type="molecule type" value="Genomic_DNA"/>
</dbReference>
<keyword evidence="8" id="KW-0472">Membrane</keyword>
<keyword evidence="6" id="KW-0862">Zinc</keyword>
<evidence type="ECO:0000256" key="1">
    <source>
        <dbReference type="ARBA" id="ARBA00004496"/>
    </source>
</evidence>
<keyword evidence="6" id="KW-0863">Zinc-finger</keyword>
<evidence type="ECO:0000256" key="4">
    <source>
        <dbReference type="ARBA" id="ARBA00022679"/>
    </source>
</evidence>
<dbReference type="PANTHER" id="PTHR22968">
    <property type="entry name" value="PROTEIN KINASE C, MU"/>
    <property type="match status" value="1"/>
</dbReference>
<evidence type="ECO:0000256" key="8">
    <source>
        <dbReference type="SAM" id="Phobius"/>
    </source>
</evidence>
<proteinExistence type="predicted"/>
<evidence type="ECO:0000256" key="5">
    <source>
        <dbReference type="ARBA" id="ARBA00022737"/>
    </source>
</evidence>
<sequence length="184" mass="20781">MTWDLYNMPIAPRDHLKAKLNRLNYDDDDDGGCLNVDDVVAKNPKPLIPKLLITSTPSTVFDSGGFKQNCETSLSTMSGLTFQLQSGIHKKTITADSIEISLRDLRNEAFEFLKEINPDKGCEALRDHIILYRHDLRSINILQLITTSADIADGALVEVVLSCEFLILLFFFHFTCSFLMVRKI</sequence>
<evidence type="ECO:0000259" key="9">
    <source>
        <dbReference type="Pfam" id="PF25525"/>
    </source>
</evidence>
<evidence type="ECO:0000313" key="11">
    <source>
        <dbReference type="Proteomes" id="UP000494206"/>
    </source>
</evidence>